<sequence>MDRHPKLQDVVLSRDRKRKQLGIKQLLVSKEELPPEPWNLNQEEEDQALPPHIKKEQEELWSNQEKEQLQELEEADIIKFPFSAVPVKSEDDDVSDIQQLSMGEEEQRWSPRLEQQDLEPPNIEEELEELWSSKTRSVWNLNPNTNNISYSSELKKELKRHMCGGEISQFNELWSSKEGDWLGLEDEDNHPFTVVPVRSEDDEEKSESSQLHQSPTEDNRETEPLTSSSAQHMGKEDDGEDCGGQQRERNSHPHAQLGPEPRRGRPDCGIRSGSQSGCLDRPDLQGPVRGRSCRT</sequence>
<organism evidence="2 3">
    <name type="scientific">Channa striata</name>
    <name type="common">Snakehead murrel</name>
    <name type="synonym">Ophicephalus striatus</name>
    <dbReference type="NCBI Taxonomy" id="64152"/>
    <lineage>
        <taxon>Eukaryota</taxon>
        <taxon>Metazoa</taxon>
        <taxon>Chordata</taxon>
        <taxon>Craniata</taxon>
        <taxon>Vertebrata</taxon>
        <taxon>Euteleostomi</taxon>
        <taxon>Actinopterygii</taxon>
        <taxon>Neopterygii</taxon>
        <taxon>Teleostei</taxon>
        <taxon>Neoteleostei</taxon>
        <taxon>Acanthomorphata</taxon>
        <taxon>Anabantaria</taxon>
        <taxon>Anabantiformes</taxon>
        <taxon>Channoidei</taxon>
        <taxon>Channidae</taxon>
        <taxon>Channa</taxon>
    </lineage>
</organism>
<name>A0AA88M620_CHASR</name>
<dbReference type="EMBL" id="JAUPFM010000014">
    <property type="protein sequence ID" value="KAK2830981.1"/>
    <property type="molecule type" value="Genomic_DNA"/>
</dbReference>
<accession>A0AA88M620</accession>
<proteinExistence type="predicted"/>
<reference evidence="2" key="1">
    <citation type="submission" date="2023-07" db="EMBL/GenBank/DDBJ databases">
        <title>Chromosome-level Genome Assembly of Striped Snakehead (Channa striata).</title>
        <authorList>
            <person name="Liu H."/>
        </authorList>
    </citation>
    <scope>NUCLEOTIDE SEQUENCE</scope>
    <source>
        <strain evidence="2">Gz</strain>
        <tissue evidence="2">Muscle</tissue>
    </source>
</reference>
<evidence type="ECO:0000313" key="2">
    <source>
        <dbReference type="EMBL" id="KAK2830981.1"/>
    </source>
</evidence>
<comment type="caution">
    <text evidence="2">The sequence shown here is derived from an EMBL/GenBank/DDBJ whole genome shotgun (WGS) entry which is preliminary data.</text>
</comment>
<dbReference type="Proteomes" id="UP001187415">
    <property type="component" value="Unassembled WGS sequence"/>
</dbReference>
<protein>
    <submittedName>
        <fullName evidence="2">Uncharacterized protein</fullName>
    </submittedName>
</protein>
<feature type="region of interest" description="Disordered" evidence="1">
    <location>
        <begin position="181"/>
        <end position="295"/>
    </location>
</feature>
<evidence type="ECO:0000256" key="1">
    <source>
        <dbReference type="SAM" id="MobiDB-lite"/>
    </source>
</evidence>
<dbReference type="AlphaFoldDB" id="A0AA88M620"/>
<evidence type="ECO:0000313" key="3">
    <source>
        <dbReference type="Proteomes" id="UP001187415"/>
    </source>
</evidence>
<keyword evidence="3" id="KW-1185">Reference proteome</keyword>
<gene>
    <name evidence="2" type="ORF">Q5P01_018912</name>
</gene>